<reference evidence="1 2" key="1">
    <citation type="submission" date="2015-12" db="EMBL/GenBank/DDBJ databases">
        <title>Dictyostelia acquired genes for synthesis and detection of signals that induce cell-type specialization by lateral gene transfer from prokaryotes.</title>
        <authorList>
            <person name="Gloeckner G."/>
            <person name="Schaap P."/>
        </authorList>
    </citation>
    <scope>NUCLEOTIDE SEQUENCE [LARGE SCALE GENOMIC DNA]</scope>
    <source>
        <strain evidence="1 2">TK</strain>
    </source>
</reference>
<evidence type="ECO:0000313" key="1">
    <source>
        <dbReference type="EMBL" id="KYQ90102.1"/>
    </source>
</evidence>
<comment type="caution">
    <text evidence="1">The sequence shown here is derived from an EMBL/GenBank/DDBJ whole genome shotgun (WGS) entry which is preliminary data.</text>
</comment>
<accession>A0A151Z821</accession>
<protein>
    <submittedName>
        <fullName evidence="1">Uncharacterized protein</fullName>
    </submittedName>
</protein>
<dbReference type="InParanoid" id="A0A151Z821"/>
<keyword evidence="2" id="KW-1185">Reference proteome</keyword>
<name>A0A151Z821_TIELA</name>
<dbReference type="Proteomes" id="UP000076078">
    <property type="component" value="Unassembled WGS sequence"/>
</dbReference>
<gene>
    <name evidence="1" type="ORF">DLAC_08687</name>
</gene>
<organism evidence="1 2">
    <name type="scientific">Tieghemostelium lacteum</name>
    <name type="common">Slime mold</name>
    <name type="synonym">Dictyostelium lacteum</name>
    <dbReference type="NCBI Taxonomy" id="361077"/>
    <lineage>
        <taxon>Eukaryota</taxon>
        <taxon>Amoebozoa</taxon>
        <taxon>Evosea</taxon>
        <taxon>Eumycetozoa</taxon>
        <taxon>Dictyostelia</taxon>
        <taxon>Dictyosteliales</taxon>
        <taxon>Raperosteliaceae</taxon>
        <taxon>Tieghemostelium</taxon>
    </lineage>
</organism>
<proteinExistence type="predicted"/>
<sequence length="552" mass="63863">MGNQFYKVNNQVIDIEYSKSTLSKFLIKKILNLYLGEIDYLISVETPQQHVTFDVIQRIITKFSLSNEWIEIIKELKWPVYIFGNNIRKACMQSNILLKKGFKIHRFLIPNSRIEFFPLFSPILSTVFETEDEVELKFLFKTMGTLGDGKIYNFNIGNMKKAIFYIKHFMKKYNESAHSLSLCNDSTLGNSNVGNNNIQELEEYTENSLRILSTIDFTPPIKFLKNHGFLETIELNLIDIDDTTMNCVLSLPNLKSLSLSIRNRTRSIITDSLINNQTITYLFITFFGNIVLDDITKLLNGNNNLDFLRLQTQHNTTNLYDQYEGQIFNTKLTMLLCSDRFIYAALISNWACQSALVQLEIQNLAQHRKWCENFHTNVSRIIISFDMDHFRVDITPNQFINITCLRIRADNHSLSEIFTQIKKQGRILESVELSIYDSNLVALKNAINMDIIRALDVKVGTQSSHLSFVPLISNLSNLEHITINTRGNVEESFLAYITVLLKLSYNPLKSFKCFLHNKKQVENSFRKVVNSSTIPFIKIHFSDCIIINNIKI</sequence>
<dbReference type="EMBL" id="LODT01000037">
    <property type="protein sequence ID" value="KYQ90102.1"/>
    <property type="molecule type" value="Genomic_DNA"/>
</dbReference>
<evidence type="ECO:0000313" key="2">
    <source>
        <dbReference type="Proteomes" id="UP000076078"/>
    </source>
</evidence>
<dbReference type="AlphaFoldDB" id="A0A151Z821"/>